<protein>
    <recommendedName>
        <fullName evidence="2">DUF7702 domain-containing protein</fullName>
    </recommendedName>
</protein>
<accession>A0A9W8S4X7</accession>
<reference evidence="3" key="1">
    <citation type="submission" date="2022-09" db="EMBL/GenBank/DDBJ databases">
        <title>Fusarium specimens isolated from Avocado Roots.</title>
        <authorList>
            <person name="Stajich J."/>
            <person name="Roper C."/>
            <person name="Heimlech-Rivalta G."/>
        </authorList>
    </citation>
    <scope>NUCLEOTIDE SEQUENCE</scope>
    <source>
        <strain evidence="3">CF00136</strain>
    </source>
</reference>
<gene>
    <name evidence="3" type="ORF">NW762_005126</name>
</gene>
<dbReference type="Pfam" id="PF24800">
    <property type="entry name" value="DUF7702"/>
    <property type="match status" value="1"/>
</dbReference>
<keyword evidence="1" id="KW-1133">Transmembrane helix</keyword>
<evidence type="ECO:0000313" key="3">
    <source>
        <dbReference type="EMBL" id="KAJ4264883.1"/>
    </source>
</evidence>
<name>A0A9W8S4X7_9HYPO</name>
<dbReference type="Proteomes" id="UP001152049">
    <property type="component" value="Unassembled WGS sequence"/>
</dbReference>
<feature type="transmembrane region" description="Helical" evidence="1">
    <location>
        <begin position="12"/>
        <end position="29"/>
    </location>
</feature>
<dbReference type="PANTHER" id="PTHR42109">
    <property type="entry name" value="UNPLACED GENOMIC SCAFFOLD UM_SCAF_CONTIG_1.265, WHOLE GENOME SHOTGUN SEQUENCE"/>
    <property type="match status" value="1"/>
</dbReference>
<keyword evidence="1" id="KW-0472">Membrane</keyword>
<feature type="transmembrane region" description="Helical" evidence="1">
    <location>
        <begin position="216"/>
        <end position="241"/>
    </location>
</feature>
<evidence type="ECO:0000313" key="4">
    <source>
        <dbReference type="Proteomes" id="UP001152049"/>
    </source>
</evidence>
<sequence length="261" mass="28323">MARSLDTHDDIAIAEIIFYSFILIGALLLCRTHGFARNAGWFYLGILSLARLIGSAMLLATVNDPDNTNLYIGWIVLNGVGLGPLVLILLGLLSRCFESINRQGGTVIKPIYDRLIHLLMLVAMILIAVGGANSSYTLDGASPTIKYSTESKVGSILMIVVLVLVIFQFLLALRNQGYIAQGEHRLLIAIGASLPFVIVRLAYSCFLLLGGHKQEVWMYLGAGVLMEMMVALICETVGFTLCKTPKSTESREMASKPAGEA</sequence>
<keyword evidence="1" id="KW-0812">Transmembrane</keyword>
<feature type="transmembrane region" description="Helical" evidence="1">
    <location>
        <begin position="115"/>
        <end position="133"/>
    </location>
</feature>
<feature type="domain" description="DUF7702" evidence="2">
    <location>
        <begin position="5"/>
        <end position="243"/>
    </location>
</feature>
<feature type="transmembrane region" description="Helical" evidence="1">
    <location>
        <begin position="153"/>
        <end position="174"/>
    </location>
</feature>
<feature type="transmembrane region" description="Helical" evidence="1">
    <location>
        <begin position="71"/>
        <end position="94"/>
    </location>
</feature>
<dbReference type="OrthoDB" id="2560628at2759"/>
<keyword evidence="4" id="KW-1185">Reference proteome</keyword>
<proteinExistence type="predicted"/>
<feature type="transmembrane region" description="Helical" evidence="1">
    <location>
        <begin position="41"/>
        <end position="59"/>
    </location>
</feature>
<dbReference type="AlphaFoldDB" id="A0A9W8S4X7"/>
<comment type="caution">
    <text evidence="3">The sequence shown here is derived from an EMBL/GenBank/DDBJ whole genome shotgun (WGS) entry which is preliminary data.</text>
</comment>
<feature type="transmembrane region" description="Helical" evidence="1">
    <location>
        <begin position="186"/>
        <end position="210"/>
    </location>
</feature>
<dbReference type="EMBL" id="JAOQAZ010000007">
    <property type="protein sequence ID" value="KAJ4264883.1"/>
    <property type="molecule type" value="Genomic_DNA"/>
</dbReference>
<evidence type="ECO:0000256" key="1">
    <source>
        <dbReference type="SAM" id="Phobius"/>
    </source>
</evidence>
<organism evidence="3 4">
    <name type="scientific">Fusarium torreyae</name>
    <dbReference type="NCBI Taxonomy" id="1237075"/>
    <lineage>
        <taxon>Eukaryota</taxon>
        <taxon>Fungi</taxon>
        <taxon>Dikarya</taxon>
        <taxon>Ascomycota</taxon>
        <taxon>Pezizomycotina</taxon>
        <taxon>Sordariomycetes</taxon>
        <taxon>Hypocreomycetidae</taxon>
        <taxon>Hypocreales</taxon>
        <taxon>Nectriaceae</taxon>
        <taxon>Fusarium</taxon>
    </lineage>
</organism>
<dbReference type="InterPro" id="IPR056119">
    <property type="entry name" value="DUF7702"/>
</dbReference>
<evidence type="ECO:0000259" key="2">
    <source>
        <dbReference type="Pfam" id="PF24800"/>
    </source>
</evidence>
<dbReference type="PANTHER" id="PTHR42109:SF2">
    <property type="entry name" value="INTEGRAL MEMBRANE PROTEIN"/>
    <property type="match status" value="1"/>
</dbReference>